<evidence type="ECO:0000256" key="3">
    <source>
        <dbReference type="ARBA" id="ARBA00022989"/>
    </source>
</evidence>
<feature type="transmembrane region" description="Helical" evidence="5">
    <location>
        <begin position="203"/>
        <end position="221"/>
    </location>
</feature>
<evidence type="ECO:0000313" key="6">
    <source>
        <dbReference type="EMBL" id="AFJ63067.1"/>
    </source>
</evidence>
<dbReference type="Pfam" id="PF02659">
    <property type="entry name" value="Mntp"/>
    <property type="match status" value="2"/>
</dbReference>
<evidence type="ECO:0008006" key="8">
    <source>
        <dbReference type="Google" id="ProtNLM"/>
    </source>
</evidence>
<feature type="transmembrane region" description="Helical" evidence="5">
    <location>
        <begin position="148"/>
        <end position="171"/>
    </location>
</feature>
<keyword evidence="3 5" id="KW-1133">Transmembrane helix</keyword>
<keyword evidence="2 5" id="KW-0812">Transmembrane</keyword>
<dbReference type="AlphaFoldDB" id="I2C8U3"/>
<dbReference type="EMBL" id="CP003332">
    <property type="protein sequence ID" value="AFJ63067.1"/>
    <property type="molecule type" value="Genomic_DNA"/>
</dbReference>
<evidence type="ECO:0000313" key="7">
    <source>
        <dbReference type="Proteomes" id="UP000002878"/>
    </source>
</evidence>
<keyword evidence="4 5" id="KW-0472">Membrane</keyword>
<reference evidence="6 7" key="1">
    <citation type="journal article" date="2012" name="J. Biotechnol.">
        <title>Genome sequence of the plant growth promoting strain Bacillus amyloliquefaciens subsp. plantarum B9601-Y2 and expression of mersacidin and other secondary metabolites.</title>
        <authorList>
            <person name="He P."/>
            <person name="Hao K."/>
            <person name="Blom J."/>
            <person name="Ruckert C."/>
            <person name="Vater J."/>
            <person name="Mao Z."/>
            <person name="Wu Y."/>
            <person name="Hou M."/>
            <person name="He P."/>
            <person name="He Y."/>
            <person name="Borriss R."/>
        </authorList>
    </citation>
    <scope>NUCLEOTIDE SEQUENCE [LARGE SCALE GENOMIC DNA]</scope>
    <source>
        <strain evidence="6">Y2</strain>
    </source>
</reference>
<gene>
    <name evidence="6" type="ORF">MUS_3182</name>
</gene>
<feature type="transmembrane region" description="Helical" evidence="5">
    <location>
        <begin position="48"/>
        <end position="70"/>
    </location>
</feature>
<evidence type="ECO:0000256" key="4">
    <source>
        <dbReference type="ARBA" id="ARBA00023136"/>
    </source>
</evidence>
<dbReference type="Proteomes" id="UP000002878">
    <property type="component" value="Chromosome"/>
</dbReference>
<name>I2C8U3_BACAY</name>
<dbReference type="InterPro" id="IPR014205">
    <property type="entry name" value="Spore_YtaF"/>
</dbReference>
<dbReference type="HOGENOM" id="CLU_094526_0_0_9"/>
<evidence type="ECO:0000256" key="5">
    <source>
        <dbReference type="SAM" id="Phobius"/>
    </source>
</evidence>
<dbReference type="NCBIfam" id="TIGR02840">
    <property type="entry name" value="spore_YtaF"/>
    <property type="match status" value="1"/>
</dbReference>
<dbReference type="InterPro" id="IPR003810">
    <property type="entry name" value="Mntp/YtaF"/>
</dbReference>
<dbReference type="PANTHER" id="PTHR35529">
    <property type="entry name" value="MANGANESE EFFLUX PUMP MNTP-RELATED"/>
    <property type="match status" value="1"/>
</dbReference>
<dbReference type="KEGG" id="bqy:MUS_3182"/>
<sequence length="223" mass="24136">MSQLPIKRKGETDMEIVSLLLLAFAVSLDSFSVGFTYGLRKMKIPFKAIAVIACCSASVMFISMLIGHFLTKIFPVSVTEKLGGLILIGIGAWVIWQFFKPAKEPDYLLHEKTLLNLEVKSLGIVIHILKKPTSADIDQSGTINGVEALLLGIALSIDAFGAGLGAAILGFSPVMMSVTVGLMSSLFVSLGINAGHLLSRWNWIDKMTFLPGVLLIIIGIWKM</sequence>
<dbReference type="PANTHER" id="PTHR35529:SF2">
    <property type="entry name" value="SPORULATION PROTEIN YTAF-RELATED"/>
    <property type="match status" value="1"/>
</dbReference>
<organism evidence="6 7">
    <name type="scientific">Bacillus amyloliquefaciens (strain Y2)</name>
    <name type="common">Bacillus amyloliquefaciens subsp. plantarum (strain B9601-Y2)</name>
    <dbReference type="NCBI Taxonomy" id="1155777"/>
    <lineage>
        <taxon>Bacteria</taxon>
        <taxon>Bacillati</taxon>
        <taxon>Bacillota</taxon>
        <taxon>Bacilli</taxon>
        <taxon>Bacillales</taxon>
        <taxon>Bacillaceae</taxon>
        <taxon>Bacillus</taxon>
        <taxon>Bacillus amyloliquefaciens group</taxon>
    </lineage>
</organism>
<protein>
    <recommendedName>
        <fullName evidence="8">Sporulation membrane protein YtaF</fullName>
    </recommendedName>
</protein>
<proteinExistence type="predicted"/>
<keyword evidence="1" id="KW-1003">Cell membrane</keyword>
<accession>I2C8U3</accession>
<evidence type="ECO:0000256" key="2">
    <source>
        <dbReference type="ARBA" id="ARBA00022692"/>
    </source>
</evidence>
<feature type="transmembrane region" description="Helical" evidence="5">
    <location>
        <begin position="178"/>
        <end position="197"/>
    </location>
</feature>
<evidence type="ECO:0000256" key="1">
    <source>
        <dbReference type="ARBA" id="ARBA00022475"/>
    </source>
</evidence>
<dbReference type="PATRIC" id="fig|1126211.3.peg.3028"/>
<feature type="transmembrane region" description="Helical" evidence="5">
    <location>
        <begin position="82"/>
        <end position="99"/>
    </location>
</feature>